<dbReference type="InterPro" id="IPR002156">
    <property type="entry name" value="RNaseH_domain"/>
</dbReference>
<dbReference type="OrthoDB" id="895680at2759"/>
<dbReference type="EMBL" id="CACSLK010029502">
    <property type="protein sequence ID" value="CAA0835623.1"/>
    <property type="molecule type" value="Genomic_DNA"/>
</dbReference>
<dbReference type="PROSITE" id="PS50879">
    <property type="entry name" value="RNASE_H_1"/>
    <property type="match status" value="1"/>
</dbReference>
<proteinExistence type="predicted"/>
<dbReference type="AlphaFoldDB" id="A0A9N7NQX0"/>
<sequence>MQEAFPQVEEGRSSVRNIAWTKPDEGFVKINTDGASRGNPGVAAAGGLIRDNAGQWLVGFMAHLGICSNTVAKLQAIRYLLELAWRYGYRRVVCEVDARLVLDFVATAETDIHPCGRLIEDIRELLKKRMGMSPATYAKGREFCG</sequence>
<evidence type="ECO:0000313" key="3">
    <source>
        <dbReference type="Proteomes" id="UP001153555"/>
    </source>
</evidence>
<evidence type="ECO:0000313" key="2">
    <source>
        <dbReference type="EMBL" id="CAA0835623.1"/>
    </source>
</evidence>
<name>A0A9N7NQX0_STRHE</name>
<protein>
    <submittedName>
        <fullName evidence="2">Polynucleotidyl transferase- ribonuclease H-like superfamily protein</fullName>
    </submittedName>
</protein>
<dbReference type="InterPro" id="IPR036397">
    <property type="entry name" value="RNaseH_sf"/>
</dbReference>
<dbReference type="Pfam" id="PF13456">
    <property type="entry name" value="RVT_3"/>
    <property type="match status" value="1"/>
</dbReference>
<dbReference type="PANTHER" id="PTHR47723:SF19">
    <property type="entry name" value="POLYNUCLEOTIDYL TRANSFERASE, RIBONUCLEASE H-LIKE SUPERFAMILY PROTEIN"/>
    <property type="match status" value="1"/>
</dbReference>
<evidence type="ECO:0000259" key="1">
    <source>
        <dbReference type="PROSITE" id="PS50879"/>
    </source>
</evidence>
<gene>
    <name evidence="2" type="ORF">SHERM_00001</name>
</gene>
<dbReference type="CDD" id="cd06222">
    <property type="entry name" value="RNase_H_like"/>
    <property type="match status" value="1"/>
</dbReference>
<dbReference type="Proteomes" id="UP001153555">
    <property type="component" value="Unassembled WGS sequence"/>
</dbReference>
<dbReference type="PANTHER" id="PTHR47723">
    <property type="entry name" value="OS05G0353850 PROTEIN"/>
    <property type="match status" value="1"/>
</dbReference>
<reference evidence="2" key="1">
    <citation type="submission" date="2019-12" db="EMBL/GenBank/DDBJ databases">
        <authorList>
            <person name="Scholes J."/>
        </authorList>
    </citation>
    <scope>NUCLEOTIDE SEQUENCE</scope>
</reference>
<dbReference type="InterPro" id="IPR053151">
    <property type="entry name" value="RNase_H-like"/>
</dbReference>
<dbReference type="InterPro" id="IPR012337">
    <property type="entry name" value="RNaseH-like_sf"/>
</dbReference>
<dbReference type="Gene3D" id="3.30.420.10">
    <property type="entry name" value="Ribonuclease H-like superfamily/Ribonuclease H"/>
    <property type="match status" value="1"/>
</dbReference>
<comment type="caution">
    <text evidence="2">The sequence shown here is derived from an EMBL/GenBank/DDBJ whole genome shotgun (WGS) entry which is preliminary data.</text>
</comment>
<dbReference type="InterPro" id="IPR044730">
    <property type="entry name" value="RNase_H-like_dom_plant"/>
</dbReference>
<keyword evidence="3" id="KW-1185">Reference proteome</keyword>
<feature type="domain" description="RNase H type-1" evidence="1">
    <location>
        <begin position="24"/>
        <end position="145"/>
    </location>
</feature>
<dbReference type="GO" id="GO:0003676">
    <property type="term" value="F:nucleic acid binding"/>
    <property type="evidence" value="ECO:0007669"/>
    <property type="project" value="InterPro"/>
</dbReference>
<accession>A0A9N7NQX0</accession>
<keyword evidence="2" id="KW-0808">Transferase</keyword>
<dbReference type="GO" id="GO:0004523">
    <property type="term" value="F:RNA-DNA hybrid ribonuclease activity"/>
    <property type="evidence" value="ECO:0007669"/>
    <property type="project" value="InterPro"/>
</dbReference>
<dbReference type="SUPFAM" id="SSF53098">
    <property type="entry name" value="Ribonuclease H-like"/>
    <property type="match status" value="1"/>
</dbReference>
<organism evidence="2 3">
    <name type="scientific">Striga hermonthica</name>
    <name type="common">Purple witchweed</name>
    <name type="synonym">Buchnera hermonthica</name>
    <dbReference type="NCBI Taxonomy" id="68872"/>
    <lineage>
        <taxon>Eukaryota</taxon>
        <taxon>Viridiplantae</taxon>
        <taxon>Streptophyta</taxon>
        <taxon>Embryophyta</taxon>
        <taxon>Tracheophyta</taxon>
        <taxon>Spermatophyta</taxon>
        <taxon>Magnoliopsida</taxon>
        <taxon>eudicotyledons</taxon>
        <taxon>Gunneridae</taxon>
        <taxon>Pentapetalae</taxon>
        <taxon>asterids</taxon>
        <taxon>lamiids</taxon>
        <taxon>Lamiales</taxon>
        <taxon>Orobanchaceae</taxon>
        <taxon>Buchnereae</taxon>
        <taxon>Striga</taxon>
    </lineage>
</organism>
<dbReference type="GO" id="GO:0016740">
    <property type="term" value="F:transferase activity"/>
    <property type="evidence" value="ECO:0007669"/>
    <property type="project" value="UniProtKB-KW"/>
</dbReference>